<feature type="region of interest" description="Disordered" evidence="1">
    <location>
        <begin position="33"/>
        <end position="57"/>
    </location>
</feature>
<dbReference type="RefSeq" id="WP_268149135.1">
    <property type="nucleotide sequence ID" value="NZ_JAPPUW010000006.1"/>
</dbReference>
<keyword evidence="2" id="KW-0732">Signal</keyword>
<keyword evidence="4" id="KW-1185">Reference proteome</keyword>
<gene>
    <name evidence="3" type="ORF">EXJ73_20675</name>
</gene>
<evidence type="ECO:0000313" key="4">
    <source>
        <dbReference type="Proteomes" id="UP001152766"/>
    </source>
</evidence>
<protein>
    <submittedName>
        <fullName evidence="3">Uncharacterized protein</fullName>
    </submittedName>
</protein>
<evidence type="ECO:0000256" key="2">
    <source>
        <dbReference type="SAM" id="SignalP"/>
    </source>
</evidence>
<name>A0A9X4LQY2_9BURK</name>
<evidence type="ECO:0000313" key="3">
    <source>
        <dbReference type="EMBL" id="MDG0864878.1"/>
    </source>
</evidence>
<accession>A0A9X4LQY2</accession>
<organism evidence="3 4">
    <name type="scientific">Pelomonas aquatica</name>
    <dbReference type="NCBI Taxonomy" id="431058"/>
    <lineage>
        <taxon>Bacteria</taxon>
        <taxon>Pseudomonadati</taxon>
        <taxon>Pseudomonadota</taxon>
        <taxon>Betaproteobacteria</taxon>
        <taxon>Burkholderiales</taxon>
        <taxon>Sphaerotilaceae</taxon>
        <taxon>Roseateles</taxon>
    </lineage>
</organism>
<feature type="chain" id="PRO_5040969835" evidence="2">
    <location>
        <begin position="23"/>
        <end position="99"/>
    </location>
</feature>
<dbReference type="Proteomes" id="UP001152766">
    <property type="component" value="Unassembled WGS sequence"/>
</dbReference>
<comment type="caution">
    <text evidence="3">The sequence shown here is derived from an EMBL/GenBank/DDBJ whole genome shotgun (WGS) entry which is preliminary data.</text>
</comment>
<reference evidence="3" key="1">
    <citation type="submission" date="2019-02" db="EMBL/GenBank/DDBJ databases">
        <title>Draft genome of the type strain Pelomonas aquatica CCUG 52575T.</title>
        <authorList>
            <person name="Gomila M."/>
            <person name="Lalucat J."/>
        </authorList>
    </citation>
    <scope>NUCLEOTIDE SEQUENCE</scope>
    <source>
        <strain evidence="3">CCUG 52575</strain>
    </source>
</reference>
<feature type="signal peptide" evidence="2">
    <location>
        <begin position="1"/>
        <end position="22"/>
    </location>
</feature>
<dbReference type="AlphaFoldDB" id="A0A9X4LQY2"/>
<proteinExistence type="predicted"/>
<sequence>MKKLLIILIGSFTLSAAAPALAGPDWQIIEKARKDKQAAVQPAQHASSLPPSGAQGECRVDPLVLQLDHGPRADTSPYINQLRRERHEAQLKACASKTK</sequence>
<evidence type="ECO:0000256" key="1">
    <source>
        <dbReference type="SAM" id="MobiDB-lite"/>
    </source>
</evidence>
<dbReference type="EMBL" id="SGUG01000044">
    <property type="protein sequence ID" value="MDG0864878.1"/>
    <property type="molecule type" value="Genomic_DNA"/>
</dbReference>